<dbReference type="EMBL" id="LNQE01000580">
    <property type="protein sequence ID" value="KUG25887.1"/>
    <property type="molecule type" value="Genomic_DNA"/>
</dbReference>
<reference evidence="2" key="1">
    <citation type="journal article" date="2015" name="Proc. Natl. Acad. Sci. U.S.A.">
        <title>Networks of energetic and metabolic interactions define dynamics in microbial communities.</title>
        <authorList>
            <person name="Embree M."/>
            <person name="Liu J.K."/>
            <person name="Al-Bassam M.M."/>
            <person name="Zengler K."/>
        </authorList>
    </citation>
    <scope>NUCLEOTIDE SEQUENCE</scope>
</reference>
<organism evidence="2">
    <name type="scientific">hydrocarbon metagenome</name>
    <dbReference type="NCBI Taxonomy" id="938273"/>
    <lineage>
        <taxon>unclassified sequences</taxon>
        <taxon>metagenomes</taxon>
        <taxon>ecological metagenomes</taxon>
    </lineage>
</organism>
<evidence type="ECO:0000313" key="2">
    <source>
        <dbReference type="EMBL" id="KUG25887.1"/>
    </source>
</evidence>
<feature type="transmembrane region" description="Helical" evidence="1">
    <location>
        <begin position="20"/>
        <end position="44"/>
    </location>
</feature>
<name>A0A0W8FY92_9ZZZZ</name>
<gene>
    <name evidence="2" type="ORF">ASZ90_004274</name>
</gene>
<protein>
    <submittedName>
        <fullName evidence="2">Uncharacterized protein</fullName>
    </submittedName>
</protein>
<keyword evidence="1" id="KW-0812">Transmembrane</keyword>
<keyword evidence="1" id="KW-0472">Membrane</keyword>
<dbReference type="AlphaFoldDB" id="A0A0W8FY92"/>
<evidence type="ECO:0000256" key="1">
    <source>
        <dbReference type="SAM" id="Phobius"/>
    </source>
</evidence>
<comment type="caution">
    <text evidence="2">The sequence shown here is derived from an EMBL/GenBank/DDBJ whole genome shotgun (WGS) entry which is preliminary data.</text>
</comment>
<keyword evidence="1" id="KW-1133">Transmembrane helix</keyword>
<sequence>MKNLIKLLKRRRNNDSIKNWELAASIIFLIVALFFVVAGVYTFIQKLFIEKGG</sequence>
<proteinExistence type="predicted"/>
<accession>A0A0W8FY92</accession>